<accession>A0ABU4TEE3</accession>
<keyword evidence="2" id="KW-1185">Reference proteome</keyword>
<dbReference type="EMBL" id="JAXAVW010000046">
    <property type="protein sequence ID" value="MDX8036556.1"/>
    <property type="molecule type" value="Genomic_DNA"/>
</dbReference>
<dbReference type="RefSeq" id="WP_319971551.1">
    <property type="nucleotide sequence ID" value="NZ_JAXAVW010000046.1"/>
</dbReference>
<dbReference type="Proteomes" id="UP001285521">
    <property type="component" value="Unassembled WGS sequence"/>
</dbReference>
<organism evidence="1 2">
    <name type="scientific">Lentzea miocenica</name>
    <dbReference type="NCBI Taxonomy" id="3095431"/>
    <lineage>
        <taxon>Bacteria</taxon>
        <taxon>Bacillati</taxon>
        <taxon>Actinomycetota</taxon>
        <taxon>Actinomycetes</taxon>
        <taxon>Pseudonocardiales</taxon>
        <taxon>Pseudonocardiaceae</taxon>
        <taxon>Lentzea</taxon>
    </lineage>
</organism>
<gene>
    <name evidence="1" type="ORF">SK803_40715</name>
</gene>
<comment type="caution">
    <text evidence="1">The sequence shown here is derived from an EMBL/GenBank/DDBJ whole genome shotgun (WGS) entry which is preliminary data.</text>
</comment>
<reference evidence="1 2" key="1">
    <citation type="submission" date="2023-11" db="EMBL/GenBank/DDBJ databases">
        <title>Lentzea sokolovensis, sp. nov., Lentzea kristufkii, sp. nov., and Lentzea miocenensis, sp. nov., rare actinobacteria from Sokolov Coal Basin, Miocene lacustrine sediment, Czech Republic.</title>
        <authorList>
            <person name="Lara A."/>
            <person name="Kotroba L."/>
            <person name="Nouioui I."/>
            <person name="Neumann-Schaal M."/>
            <person name="Mast Y."/>
            <person name="Chronakova A."/>
        </authorList>
    </citation>
    <scope>NUCLEOTIDE SEQUENCE [LARGE SCALE GENOMIC DNA]</scope>
    <source>
        <strain evidence="1 2">BCCO 10_0856</strain>
    </source>
</reference>
<evidence type="ECO:0008006" key="3">
    <source>
        <dbReference type="Google" id="ProtNLM"/>
    </source>
</evidence>
<evidence type="ECO:0000313" key="1">
    <source>
        <dbReference type="EMBL" id="MDX8036556.1"/>
    </source>
</evidence>
<sequence>MHADDADFATAPTTTDADLALIPDRLADEPSVVAAMRAAGFVPGKQPGSWLGYGGIVVDLMAPEALCGRGGQRSARLQPPHQDKITARKTFGLEAAVVDNEVRTIRALDPGDPRSFEIKVAGPAALLVSKVIKIAERRDQPHRLKPKDGLDVLRLLRADDSGRLAYSLHPLASDPLSAAVTKQALDELRTLATRPEDLLPRLAADAETGFGDPDEIKMSMVVLVGDLLNEFGLVNVG</sequence>
<protein>
    <recommendedName>
        <fullName evidence="3">Golgi phosphoprotein 3 (GPP34)</fullName>
    </recommendedName>
</protein>
<name>A0ABU4TEE3_9PSEU</name>
<proteinExistence type="predicted"/>
<evidence type="ECO:0000313" key="2">
    <source>
        <dbReference type="Proteomes" id="UP001285521"/>
    </source>
</evidence>